<dbReference type="Proteomes" id="UP001064048">
    <property type="component" value="Chromosome 18"/>
</dbReference>
<keyword evidence="2" id="KW-1185">Reference proteome</keyword>
<dbReference type="EMBL" id="CM046118">
    <property type="protein sequence ID" value="KAI8438832.1"/>
    <property type="molecule type" value="Genomic_DNA"/>
</dbReference>
<sequence>MSNGQYRHVWRIAFTNFINSFRPRPIQGNAMGKDYIGNAYFEIPADPSVGKRKATRVDPPTEDEIARNLAMAQLKKENAMKIEAKRLAEGGSLPTMPQRGAETFPKYSDYHTGHPDDHPEKKLYKKH</sequence>
<proteinExistence type="predicted"/>
<gene>
    <name evidence="1" type="ORF">MSG28_011187</name>
</gene>
<evidence type="ECO:0000313" key="1">
    <source>
        <dbReference type="EMBL" id="KAI8438832.1"/>
    </source>
</evidence>
<organism evidence="1 2">
    <name type="scientific">Choristoneura fumiferana</name>
    <name type="common">Spruce budworm moth</name>
    <name type="synonym">Archips fumiferana</name>
    <dbReference type="NCBI Taxonomy" id="7141"/>
    <lineage>
        <taxon>Eukaryota</taxon>
        <taxon>Metazoa</taxon>
        <taxon>Ecdysozoa</taxon>
        <taxon>Arthropoda</taxon>
        <taxon>Hexapoda</taxon>
        <taxon>Insecta</taxon>
        <taxon>Pterygota</taxon>
        <taxon>Neoptera</taxon>
        <taxon>Endopterygota</taxon>
        <taxon>Lepidoptera</taxon>
        <taxon>Glossata</taxon>
        <taxon>Ditrysia</taxon>
        <taxon>Tortricoidea</taxon>
        <taxon>Tortricidae</taxon>
        <taxon>Tortricinae</taxon>
        <taxon>Choristoneura</taxon>
    </lineage>
</organism>
<name>A0ACC0KQN9_CHOFU</name>
<reference evidence="1 2" key="1">
    <citation type="journal article" date="2022" name="Genome Biol. Evol.">
        <title>The Spruce Budworm Genome: Reconstructing the Evolutionary History of Antifreeze Proteins.</title>
        <authorList>
            <person name="Beliveau C."/>
            <person name="Gagne P."/>
            <person name="Picq S."/>
            <person name="Vernygora O."/>
            <person name="Keeling C.I."/>
            <person name="Pinkney K."/>
            <person name="Doucet D."/>
            <person name="Wen F."/>
            <person name="Johnston J.S."/>
            <person name="Maaroufi H."/>
            <person name="Boyle B."/>
            <person name="Laroche J."/>
            <person name="Dewar K."/>
            <person name="Juretic N."/>
            <person name="Blackburn G."/>
            <person name="Nisole A."/>
            <person name="Brunet B."/>
            <person name="Brandao M."/>
            <person name="Lumley L."/>
            <person name="Duan J."/>
            <person name="Quan G."/>
            <person name="Lucarotti C.J."/>
            <person name="Roe A.D."/>
            <person name="Sperling F.A.H."/>
            <person name="Levesque R.C."/>
            <person name="Cusson M."/>
        </authorList>
    </citation>
    <scope>NUCLEOTIDE SEQUENCE [LARGE SCALE GENOMIC DNA]</scope>
    <source>
        <strain evidence="1">Glfc:IPQL:Cfum</strain>
    </source>
</reference>
<evidence type="ECO:0000313" key="2">
    <source>
        <dbReference type="Proteomes" id="UP001064048"/>
    </source>
</evidence>
<protein>
    <submittedName>
        <fullName evidence="1">Uncharacterized protein</fullName>
    </submittedName>
</protein>
<comment type="caution">
    <text evidence="1">The sequence shown here is derived from an EMBL/GenBank/DDBJ whole genome shotgun (WGS) entry which is preliminary data.</text>
</comment>
<accession>A0ACC0KQN9</accession>